<dbReference type="PANTHER" id="PTHR43845">
    <property type="entry name" value="BLR5969 PROTEIN"/>
    <property type="match status" value="1"/>
</dbReference>
<accession>A0A381XVS3</accession>
<dbReference type="AlphaFoldDB" id="A0A381XVS3"/>
<dbReference type="SUPFAM" id="SSF56801">
    <property type="entry name" value="Acetyl-CoA synthetase-like"/>
    <property type="match status" value="1"/>
</dbReference>
<dbReference type="PANTHER" id="PTHR43845:SF1">
    <property type="entry name" value="BLR5969 PROTEIN"/>
    <property type="match status" value="1"/>
</dbReference>
<gene>
    <name evidence="3" type="ORF">METZ01_LOCUS121141</name>
</gene>
<dbReference type="Pfam" id="PF14535">
    <property type="entry name" value="AMP-binding_C_2"/>
    <property type="match status" value="1"/>
</dbReference>
<feature type="domain" description="AMP-dependent synthetase/ligase" evidence="1">
    <location>
        <begin position="68"/>
        <end position="267"/>
    </location>
</feature>
<sequence length="411" mass="44887">MKRAWQVPFYQRHWGEAGLEPGDIAGLDDLARLPVVTKDDLMDSVERFPPLGDYHGMDHPEGGQFRTVLQTTSGTTGSPQPLFFGARDREIQNILLARAYLLQGLRSDDVVHSVYGFGMVNGGHYIREAVLYYTDALLLPAGTGTQTRSLQQVELMQRFGATVLVGFGDFLHKLARTANEAGLVPGEDIPLRMISGHVAHDARQALSNAWGGAVVYDWYGVGDTGIVAAEGPVCDGLYIWEDAHYVEIVAPDSGVPVEPGCDGNLCVTVLFKDSVYPIVRFDTQDVSRLLPADSDSGINFQRIAGFSGRSDNMVKLRGVNVYPTAIGSLLHGFSGATGEYVCRLHSIDDQDELTVMLEYDGADPDFGELISRHLRARLGVRLGVEVVAGGKTAGLTELEVRQKPRRLIDER</sequence>
<dbReference type="InterPro" id="IPR045851">
    <property type="entry name" value="AMP-bd_C_sf"/>
</dbReference>
<organism evidence="3">
    <name type="scientific">marine metagenome</name>
    <dbReference type="NCBI Taxonomy" id="408172"/>
    <lineage>
        <taxon>unclassified sequences</taxon>
        <taxon>metagenomes</taxon>
        <taxon>ecological metagenomes</taxon>
    </lineage>
</organism>
<dbReference type="Pfam" id="PF00501">
    <property type="entry name" value="AMP-binding"/>
    <property type="match status" value="1"/>
</dbReference>
<protein>
    <submittedName>
        <fullName evidence="3">Uncharacterized protein</fullName>
    </submittedName>
</protein>
<dbReference type="InterPro" id="IPR042099">
    <property type="entry name" value="ANL_N_sf"/>
</dbReference>
<evidence type="ECO:0000259" key="1">
    <source>
        <dbReference type="Pfam" id="PF00501"/>
    </source>
</evidence>
<dbReference type="InterPro" id="IPR028154">
    <property type="entry name" value="AMP-dep_Lig_C"/>
</dbReference>
<reference evidence="3" key="1">
    <citation type="submission" date="2018-05" db="EMBL/GenBank/DDBJ databases">
        <authorList>
            <person name="Lanie J.A."/>
            <person name="Ng W.-L."/>
            <person name="Kazmierczak K.M."/>
            <person name="Andrzejewski T.M."/>
            <person name="Davidsen T.M."/>
            <person name="Wayne K.J."/>
            <person name="Tettelin H."/>
            <person name="Glass J.I."/>
            <person name="Rusch D."/>
            <person name="Podicherti R."/>
            <person name="Tsui H.-C.T."/>
            <person name="Winkler M.E."/>
        </authorList>
    </citation>
    <scope>NUCLEOTIDE SEQUENCE</scope>
</reference>
<dbReference type="Gene3D" id="3.40.50.12780">
    <property type="entry name" value="N-terminal domain of ligase-like"/>
    <property type="match status" value="1"/>
</dbReference>
<dbReference type="Gene3D" id="3.30.300.30">
    <property type="match status" value="1"/>
</dbReference>
<dbReference type="InterPro" id="IPR000873">
    <property type="entry name" value="AMP-dep_synth/lig_dom"/>
</dbReference>
<evidence type="ECO:0000259" key="2">
    <source>
        <dbReference type="Pfam" id="PF14535"/>
    </source>
</evidence>
<evidence type="ECO:0000313" key="3">
    <source>
        <dbReference type="EMBL" id="SVA68287.1"/>
    </source>
</evidence>
<name>A0A381XVS3_9ZZZZ</name>
<dbReference type="EMBL" id="UINC01016395">
    <property type="protein sequence ID" value="SVA68287.1"/>
    <property type="molecule type" value="Genomic_DNA"/>
</dbReference>
<feature type="domain" description="AMP-dependent ligase C-terminal" evidence="2">
    <location>
        <begin position="318"/>
        <end position="411"/>
    </location>
</feature>
<proteinExistence type="predicted"/>